<reference evidence="2 3" key="1">
    <citation type="submission" date="2021-01" db="EMBL/GenBank/DDBJ databases">
        <title>Whole genome shotgun sequence of Verrucosispora lutea NBRC 106530.</title>
        <authorList>
            <person name="Komaki H."/>
            <person name="Tamura T."/>
        </authorList>
    </citation>
    <scope>NUCLEOTIDE SEQUENCE [LARGE SCALE GENOMIC DNA]</scope>
    <source>
        <strain evidence="2 3">NBRC 106530</strain>
    </source>
</reference>
<gene>
    <name evidence="2" type="ORF">Vlu01_42690</name>
</gene>
<evidence type="ECO:0000256" key="1">
    <source>
        <dbReference type="SAM" id="MobiDB-lite"/>
    </source>
</evidence>
<feature type="compositionally biased region" description="Polar residues" evidence="1">
    <location>
        <begin position="84"/>
        <end position="99"/>
    </location>
</feature>
<dbReference type="EMBL" id="BOPB01000026">
    <property type="protein sequence ID" value="GIJ23645.1"/>
    <property type="molecule type" value="Genomic_DNA"/>
</dbReference>
<feature type="region of interest" description="Disordered" evidence="1">
    <location>
        <begin position="73"/>
        <end position="133"/>
    </location>
</feature>
<dbReference type="Proteomes" id="UP000643165">
    <property type="component" value="Unassembled WGS sequence"/>
</dbReference>
<evidence type="ECO:0000313" key="2">
    <source>
        <dbReference type="EMBL" id="GIJ23645.1"/>
    </source>
</evidence>
<keyword evidence="3" id="KW-1185">Reference proteome</keyword>
<organism evidence="2 3">
    <name type="scientific">Micromonospora lutea</name>
    <dbReference type="NCBI Taxonomy" id="419825"/>
    <lineage>
        <taxon>Bacteria</taxon>
        <taxon>Bacillati</taxon>
        <taxon>Actinomycetota</taxon>
        <taxon>Actinomycetes</taxon>
        <taxon>Micromonosporales</taxon>
        <taxon>Micromonosporaceae</taxon>
        <taxon>Micromonospora</taxon>
    </lineage>
</organism>
<comment type="caution">
    <text evidence="2">The sequence shown here is derived from an EMBL/GenBank/DDBJ whole genome shotgun (WGS) entry which is preliminary data.</text>
</comment>
<protein>
    <submittedName>
        <fullName evidence="2">Uncharacterized protein</fullName>
    </submittedName>
</protein>
<accession>A0ABQ4J0T1</accession>
<sequence length="133" mass="14430">MPVLQWLQPNEVAVEDTNGVCHGEWHHLSIRGLPGAACSGPGHHPGHPTHEMEGCRPASRGFALALMTWNDPNKQHDRTAIPITGTSPPFLSPPGQSGDWSKHRNSGHRSPNRVGSTVDKVRHDNDLGALPPR</sequence>
<proteinExistence type="predicted"/>
<evidence type="ECO:0000313" key="3">
    <source>
        <dbReference type="Proteomes" id="UP000643165"/>
    </source>
</evidence>
<name>A0ABQ4J0T1_9ACTN</name>